<keyword evidence="2 3" id="KW-0808">Transferase</keyword>
<dbReference type="Gene3D" id="3.40.50.2000">
    <property type="entry name" value="Glycogen Phosphorylase B"/>
    <property type="match status" value="2"/>
</dbReference>
<dbReference type="SUPFAM" id="SSF53756">
    <property type="entry name" value="UDP-Glycosyltransferase/glycogen phosphorylase"/>
    <property type="match status" value="1"/>
</dbReference>
<dbReference type="eggNOG" id="KOG1192">
    <property type="taxonomic scope" value="Eukaryota"/>
</dbReference>
<reference evidence="3" key="1">
    <citation type="journal article" date="2013" name="Nature">
        <title>Draft genome of the wheat A-genome progenitor Triticum urartu.</title>
        <authorList>
            <person name="Ling H.Q."/>
            <person name="Zhao S."/>
            <person name="Liu D."/>
            <person name="Wang J."/>
            <person name="Sun H."/>
            <person name="Zhang C."/>
            <person name="Fan H."/>
            <person name="Li D."/>
            <person name="Dong L."/>
            <person name="Tao Y."/>
            <person name="Gao C."/>
            <person name="Wu H."/>
            <person name="Li Y."/>
            <person name="Cui Y."/>
            <person name="Guo X."/>
            <person name="Zheng S."/>
            <person name="Wang B."/>
            <person name="Yu K."/>
            <person name="Liang Q."/>
            <person name="Yang W."/>
            <person name="Lou X."/>
            <person name="Chen J."/>
            <person name="Feng M."/>
            <person name="Jian J."/>
            <person name="Zhang X."/>
            <person name="Luo G."/>
            <person name="Jiang Y."/>
            <person name="Liu J."/>
            <person name="Wang Z."/>
            <person name="Sha Y."/>
            <person name="Zhang B."/>
            <person name="Wu H."/>
            <person name="Tang D."/>
            <person name="Shen Q."/>
            <person name="Xue P."/>
            <person name="Zou S."/>
            <person name="Wang X."/>
            <person name="Liu X."/>
            <person name="Wang F."/>
            <person name="Yang Y."/>
            <person name="An X."/>
            <person name="Dong Z."/>
            <person name="Zhang K."/>
            <person name="Zhang X."/>
            <person name="Luo M.C."/>
            <person name="Dvorak J."/>
            <person name="Tong Y."/>
            <person name="Wang J."/>
            <person name="Yang H."/>
            <person name="Li Z."/>
            <person name="Wang D."/>
            <person name="Zhang A."/>
            <person name="Wang J."/>
        </authorList>
    </citation>
    <scope>NUCLEOTIDE SEQUENCE</scope>
</reference>
<evidence type="ECO:0000313" key="3">
    <source>
        <dbReference type="EMBL" id="EMS59412.1"/>
    </source>
</evidence>
<proteinExistence type="inferred from homology"/>
<dbReference type="OMA" id="CACARFA"/>
<gene>
    <name evidence="3" type="ORF">TRIUR3_14291</name>
</gene>
<evidence type="ECO:0000256" key="2">
    <source>
        <dbReference type="ARBA" id="ARBA00022679"/>
    </source>
</evidence>
<evidence type="ECO:0000256" key="1">
    <source>
        <dbReference type="ARBA" id="ARBA00009995"/>
    </source>
</evidence>
<dbReference type="PANTHER" id="PTHR48047">
    <property type="entry name" value="GLYCOSYLTRANSFERASE"/>
    <property type="match status" value="1"/>
</dbReference>
<dbReference type="EMBL" id="KD121270">
    <property type="protein sequence ID" value="EMS59412.1"/>
    <property type="molecule type" value="Genomic_DNA"/>
</dbReference>
<dbReference type="AlphaFoldDB" id="M7ZH48"/>
<dbReference type="InterPro" id="IPR002213">
    <property type="entry name" value="UDP_glucos_trans"/>
</dbReference>
<dbReference type="STRING" id="4572.M7ZH48"/>
<protein>
    <submittedName>
        <fullName evidence="3">UDP-glycosyltransferase 73C5</fullName>
    </submittedName>
</protein>
<dbReference type="Pfam" id="PF00201">
    <property type="entry name" value="UDPGT"/>
    <property type="match status" value="1"/>
</dbReference>
<sequence length="132" mass="14203">MVIRAIPFLRHGGGNSVLEAVAAGVPMLTWPKVHDQFVNERLIADVLGIGDRLWPHGAGLRSEDYEKHEVIPADDVARALLTFMHPGGPGDVMRTRVMDLASKSHAAIAGGSSHQDLHRLVNDLMAAKGGRS</sequence>
<dbReference type="GO" id="GO:0035251">
    <property type="term" value="F:UDP-glucosyltransferase activity"/>
    <property type="evidence" value="ECO:0007669"/>
    <property type="project" value="TreeGrafter"/>
</dbReference>
<comment type="similarity">
    <text evidence="1">Belongs to the UDP-glycosyltransferase family.</text>
</comment>
<accession>M7ZH48</accession>
<name>M7ZH48_TRIUA</name>
<dbReference type="PANTHER" id="PTHR48047:SF19">
    <property type="entry name" value="GLYCOSYLTRANSFERASE"/>
    <property type="match status" value="1"/>
</dbReference>
<organism evidence="3">
    <name type="scientific">Triticum urartu</name>
    <name type="common">Red wild einkorn</name>
    <name type="synonym">Crithodium urartu</name>
    <dbReference type="NCBI Taxonomy" id="4572"/>
    <lineage>
        <taxon>Eukaryota</taxon>
        <taxon>Viridiplantae</taxon>
        <taxon>Streptophyta</taxon>
        <taxon>Embryophyta</taxon>
        <taxon>Tracheophyta</taxon>
        <taxon>Spermatophyta</taxon>
        <taxon>Magnoliopsida</taxon>
        <taxon>Liliopsida</taxon>
        <taxon>Poales</taxon>
        <taxon>Poaceae</taxon>
        <taxon>BOP clade</taxon>
        <taxon>Pooideae</taxon>
        <taxon>Triticodae</taxon>
        <taxon>Triticeae</taxon>
        <taxon>Triticinae</taxon>
        <taxon>Triticum</taxon>
    </lineage>
</organism>